<proteinExistence type="predicted"/>
<feature type="domain" description="Response regulatory" evidence="9">
    <location>
        <begin position="4"/>
        <end position="118"/>
    </location>
</feature>
<dbReference type="Pfam" id="PF00072">
    <property type="entry name" value="Response_reg"/>
    <property type="match status" value="1"/>
</dbReference>
<dbReference type="PROSITE" id="PS50110">
    <property type="entry name" value="RESPONSE_REGULATORY"/>
    <property type="match status" value="1"/>
</dbReference>
<dbReference type="PANTHER" id="PTHR48111">
    <property type="entry name" value="REGULATOR OF RPOS"/>
    <property type="match status" value="1"/>
</dbReference>
<organism evidence="11 12">
    <name type="scientific">Salibacterium halotolerans</name>
    <dbReference type="NCBI Taxonomy" id="1884432"/>
    <lineage>
        <taxon>Bacteria</taxon>
        <taxon>Bacillati</taxon>
        <taxon>Bacillota</taxon>
        <taxon>Bacilli</taxon>
        <taxon>Bacillales</taxon>
        <taxon>Bacillaceae</taxon>
    </lineage>
</organism>
<keyword evidence="4" id="KW-0805">Transcription regulation</keyword>
<dbReference type="Pfam" id="PF00486">
    <property type="entry name" value="Trans_reg_C"/>
    <property type="match status" value="1"/>
</dbReference>
<dbReference type="SUPFAM" id="SSF52172">
    <property type="entry name" value="CheY-like"/>
    <property type="match status" value="1"/>
</dbReference>
<dbReference type="InterPro" id="IPR011006">
    <property type="entry name" value="CheY-like_superfamily"/>
</dbReference>
<dbReference type="AlphaFoldDB" id="A0A1I5YDP8"/>
<feature type="domain" description="OmpR/PhoB-type" evidence="10">
    <location>
        <begin position="125"/>
        <end position="220"/>
    </location>
</feature>
<keyword evidence="5 8" id="KW-0238">DNA-binding</keyword>
<dbReference type="PANTHER" id="PTHR48111:SF1">
    <property type="entry name" value="TWO-COMPONENT RESPONSE REGULATOR ORR33"/>
    <property type="match status" value="1"/>
</dbReference>
<dbReference type="GO" id="GO:0000156">
    <property type="term" value="F:phosphorelay response regulator activity"/>
    <property type="evidence" value="ECO:0007669"/>
    <property type="project" value="TreeGrafter"/>
</dbReference>
<dbReference type="STRING" id="1884432.SAMN05518683_14013"/>
<dbReference type="FunFam" id="3.40.50.2300:FF:000001">
    <property type="entry name" value="DNA-binding response regulator PhoB"/>
    <property type="match status" value="1"/>
</dbReference>
<name>A0A1I5YDP8_9BACI</name>
<keyword evidence="12" id="KW-1185">Reference proteome</keyword>
<keyword evidence="3" id="KW-0902">Two-component regulatory system</keyword>
<evidence type="ECO:0000256" key="5">
    <source>
        <dbReference type="ARBA" id="ARBA00023125"/>
    </source>
</evidence>
<dbReference type="GO" id="GO:0006355">
    <property type="term" value="P:regulation of DNA-templated transcription"/>
    <property type="evidence" value="ECO:0007669"/>
    <property type="project" value="InterPro"/>
</dbReference>
<dbReference type="InterPro" id="IPR001867">
    <property type="entry name" value="OmpR/PhoB-type_DNA-bd"/>
</dbReference>
<dbReference type="GO" id="GO:0032993">
    <property type="term" value="C:protein-DNA complex"/>
    <property type="evidence" value="ECO:0007669"/>
    <property type="project" value="TreeGrafter"/>
</dbReference>
<dbReference type="SMART" id="SM00862">
    <property type="entry name" value="Trans_reg_C"/>
    <property type="match status" value="1"/>
</dbReference>
<dbReference type="CDD" id="cd00383">
    <property type="entry name" value="trans_reg_C"/>
    <property type="match status" value="1"/>
</dbReference>
<dbReference type="InterPro" id="IPR016032">
    <property type="entry name" value="Sig_transdc_resp-reg_C-effctor"/>
</dbReference>
<dbReference type="Gene3D" id="1.10.10.10">
    <property type="entry name" value="Winged helix-like DNA-binding domain superfamily/Winged helix DNA-binding domain"/>
    <property type="match status" value="1"/>
</dbReference>
<dbReference type="InterPro" id="IPR039420">
    <property type="entry name" value="WalR-like"/>
</dbReference>
<dbReference type="Gene3D" id="3.40.50.2300">
    <property type="match status" value="1"/>
</dbReference>
<reference evidence="12" key="1">
    <citation type="submission" date="2016-10" db="EMBL/GenBank/DDBJ databases">
        <authorList>
            <person name="Varghese N."/>
            <person name="Submissions S."/>
        </authorList>
    </citation>
    <scope>NUCLEOTIDE SEQUENCE [LARGE SCALE GENOMIC DNA]</scope>
    <source>
        <strain evidence="12">S7</strain>
    </source>
</reference>
<comment type="subcellular location">
    <subcellularLocation>
        <location evidence="1">Cytoplasm</location>
    </subcellularLocation>
</comment>
<dbReference type="Gene3D" id="6.10.250.690">
    <property type="match status" value="1"/>
</dbReference>
<evidence type="ECO:0000313" key="11">
    <source>
        <dbReference type="EMBL" id="SFQ42007.1"/>
    </source>
</evidence>
<evidence type="ECO:0000313" key="12">
    <source>
        <dbReference type="Proteomes" id="UP000198892"/>
    </source>
</evidence>
<feature type="modified residue" description="4-aspartylphosphate" evidence="7">
    <location>
        <position position="53"/>
    </location>
</feature>
<sequence length="220" mass="25215">MEQTILVVEDDPMIQNLVRMYLENDGHEVYTCSDGNEAVELVIEHEPCLLVLDLMLPKKSGEEVCQWMRHNGYEAAVLMLTAKVSSEEKIEALKMGADDYMIKPFSPEELAARVQSILRRTGHTCQKITYSGLTIKPRKGEVSLHGEPKTLTKIEFTLLYHFMRHPHTICSRDLLTEQIYPNDESVIMDRTIDVHIKHLREKLGAGRFLTVRGMGYKFVP</sequence>
<dbReference type="EMBL" id="FOXD01000040">
    <property type="protein sequence ID" value="SFQ42007.1"/>
    <property type="molecule type" value="Genomic_DNA"/>
</dbReference>
<dbReference type="InterPro" id="IPR036388">
    <property type="entry name" value="WH-like_DNA-bd_sf"/>
</dbReference>
<evidence type="ECO:0000256" key="8">
    <source>
        <dbReference type="PROSITE-ProRule" id="PRU01091"/>
    </source>
</evidence>
<dbReference type="CDD" id="cd17574">
    <property type="entry name" value="REC_OmpR"/>
    <property type="match status" value="1"/>
</dbReference>
<dbReference type="SMART" id="SM00448">
    <property type="entry name" value="REC"/>
    <property type="match status" value="1"/>
</dbReference>
<evidence type="ECO:0000256" key="4">
    <source>
        <dbReference type="ARBA" id="ARBA00023015"/>
    </source>
</evidence>
<dbReference type="GO" id="GO:0005829">
    <property type="term" value="C:cytosol"/>
    <property type="evidence" value="ECO:0007669"/>
    <property type="project" value="TreeGrafter"/>
</dbReference>
<evidence type="ECO:0000259" key="10">
    <source>
        <dbReference type="PROSITE" id="PS51755"/>
    </source>
</evidence>
<evidence type="ECO:0000256" key="3">
    <source>
        <dbReference type="ARBA" id="ARBA00023012"/>
    </source>
</evidence>
<gene>
    <name evidence="11" type="ORF">SAMN05518683_14013</name>
</gene>
<feature type="DNA-binding region" description="OmpR/PhoB-type" evidence="8">
    <location>
        <begin position="125"/>
        <end position="220"/>
    </location>
</feature>
<evidence type="ECO:0000256" key="2">
    <source>
        <dbReference type="ARBA" id="ARBA00022553"/>
    </source>
</evidence>
<dbReference type="OrthoDB" id="2578266at2"/>
<dbReference type="SUPFAM" id="SSF46894">
    <property type="entry name" value="C-terminal effector domain of the bipartite response regulators"/>
    <property type="match status" value="1"/>
</dbReference>
<dbReference type="PROSITE" id="PS51755">
    <property type="entry name" value="OMPR_PHOB"/>
    <property type="match status" value="1"/>
</dbReference>
<evidence type="ECO:0000259" key="9">
    <source>
        <dbReference type="PROSITE" id="PS50110"/>
    </source>
</evidence>
<evidence type="ECO:0000256" key="7">
    <source>
        <dbReference type="PROSITE-ProRule" id="PRU00169"/>
    </source>
</evidence>
<dbReference type="InterPro" id="IPR001789">
    <property type="entry name" value="Sig_transdc_resp-reg_receiver"/>
</dbReference>
<protein>
    <submittedName>
        <fullName evidence="11">Two-component system, OmpR family, alkaline phosphatase synthesis response regulator PhoP</fullName>
    </submittedName>
</protein>
<keyword evidence="2 7" id="KW-0597">Phosphoprotein</keyword>
<dbReference type="Proteomes" id="UP000198892">
    <property type="component" value="Unassembled WGS sequence"/>
</dbReference>
<accession>A0A1I5YDP8</accession>
<dbReference type="GO" id="GO:0000976">
    <property type="term" value="F:transcription cis-regulatory region binding"/>
    <property type="evidence" value="ECO:0007669"/>
    <property type="project" value="TreeGrafter"/>
</dbReference>
<evidence type="ECO:0000256" key="1">
    <source>
        <dbReference type="ARBA" id="ARBA00004496"/>
    </source>
</evidence>
<evidence type="ECO:0000256" key="6">
    <source>
        <dbReference type="ARBA" id="ARBA00023163"/>
    </source>
</evidence>
<keyword evidence="6" id="KW-0804">Transcription</keyword>
<dbReference type="RefSeq" id="WP_093339876.1">
    <property type="nucleotide sequence ID" value="NZ_FOXD01000040.1"/>
</dbReference>